<organism evidence="1 2">
    <name type="scientific">Bacillus mycoides</name>
    <dbReference type="NCBI Taxonomy" id="1405"/>
    <lineage>
        <taxon>Bacteria</taxon>
        <taxon>Bacillati</taxon>
        <taxon>Bacillota</taxon>
        <taxon>Bacilli</taxon>
        <taxon>Bacillales</taxon>
        <taxon>Bacillaceae</taxon>
        <taxon>Bacillus</taxon>
        <taxon>Bacillus cereus group</taxon>
    </lineage>
</organism>
<dbReference type="RefSeq" id="WP_003193431.1">
    <property type="nucleotide sequence ID" value="NZ_CP009692.1"/>
</dbReference>
<accession>A0ABX6Z9T3</accession>
<evidence type="ECO:0008006" key="3">
    <source>
        <dbReference type="Google" id="ProtNLM"/>
    </source>
</evidence>
<name>A0ABX6Z9T3_BACMY</name>
<dbReference type="EMBL" id="CP065877">
    <property type="protein sequence ID" value="QQA16511.1"/>
    <property type="molecule type" value="Genomic_DNA"/>
</dbReference>
<sequence length="214" mass="25398">MDIPTYIDFLRKALNNIEEVYFGNQNWIDSMLNVHNVESQNREELIPYLSMHHERVFCYELYHQLRKIMEQNKLNEKVILQAELRKSQVGGEIEQLYGMQSTDGVYYPDFLIHEPQTFDNQDLIIEVKANPRLTVADMKKDILKIDQFINKYQYKKGIFLAINISEDRRNQLLTNTHLLKCLKEQTTCKNEILLMFRESAKKPTISKNLARLLQ</sequence>
<gene>
    <name evidence="1" type="ORF">I6G81_03155</name>
</gene>
<evidence type="ECO:0000313" key="2">
    <source>
        <dbReference type="Proteomes" id="UP000596196"/>
    </source>
</evidence>
<proteinExistence type="predicted"/>
<dbReference type="Proteomes" id="UP000596196">
    <property type="component" value="Chromosome"/>
</dbReference>
<keyword evidence="2" id="KW-1185">Reference proteome</keyword>
<reference evidence="1 2" key="1">
    <citation type="submission" date="2020-12" db="EMBL/GenBank/DDBJ databases">
        <title>FDA dAtabase for Regulatory Grade micrObial Sequences (FDA-ARGOS): Supporting development and validation of Infectious Disease Dx tests.</title>
        <authorList>
            <person name="Nelson B."/>
            <person name="Plummer A."/>
            <person name="Tallon L."/>
            <person name="Sadzewicz L."/>
            <person name="Zhao X."/>
            <person name="Boylan J."/>
            <person name="Ott S."/>
            <person name="Bowen H."/>
            <person name="Vavikolanu K."/>
            <person name="Mehta A."/>
            <person name="Aluvathingal J."/>
            <person name="Nadendla S."/>
            <person name="Myers T."/>
            <person name="Yan Y."/>
            <person name="Sichtig H."/>
        </authorList>
    </citation>
    <scope>NUCLEOTIDE SEQUENCE [LARGE SCALE GENOMIC DNA]</scope>
    <source>
        <strain evidence="1 2">FDAARGOS_924</strain>
    </source>
</reference>
<protein>
    <recommendedName>
        <fullName evidence="3">Methionyl-tRNA formyltransferase-like protein</fullName>
    </recommendedName>
</protein>
<evidence type="ECO:0000313" key="1">
    <source>
        <dbReference type="EMBL" id="QQA16511.1"/>
    </source>
</evidence>